<dbReference type="EMBL" id="JAAXLS010000033">
    <property type="protein sequence ID" value="NKQ57225.1"/>
    <property type="molecule type" value="Genomic_DNA"/>
</dbReference>
<evidence type="ECO:0000256" key="1">
    <source>
        <dbReference type="ARBA" id="ARBA00010617"/>
    </source>
</evidence>
<protein>
    <submittedName>
        <fullName evidence="3">Cytochrome P450</fullName>
    </submittedName>
</protein>
<dbReference type="RefSeq" id="WP_168520254.1">
    <property type="nucleotide sequence ID" value="NZ_JAAXLS010000033.1"/>
</dbReference>
<dbReference type="PANTHER" id="PTHR46696">
    <property type="entry name" value="P450, PUTATIVE (EUROFUNG)-RELATED"/>
    <property type="match status" value="1"/>
</dbReference>
<dbReference type="PANTHER" id="PTHR46696:SF6">
    <property type="entry name" value="P450, PUTATIVE (EUROFUNG)-RELATED"/>
    <property type="match status" value="1"/>
</dbReference>
<dbReference type="PRINTS" id="PR00359">
    <property type="entry name" value="BP450"/>
</dbReference>
<evidence type="ECO:0000313" key="3">
    <source>
        <dbReference type="EMBL" id="NKQ57225.1"/>
    </source>
</evidence>
<dbReference type="Pfam" id="PF00067">
    <property type="entry name" value="p450"/>
    <property type="match status" value="1"/>
</dbReference>
<sequence>MAETTSLPADADHDILRPDRVADPFPYFAHMRDNDPVHWNPQYRAWFAYRHADVIKALRDPALSSDRVRPIYESKLSAQEQAERKPTFDILGDWMVFLDPPEHTRLRKLVLPAFSAGSVERMRPRVESVVKSTVDALADRSRFDLVTDFAYPIPAVVIAELMGVPPADRDLFKAWSDQILVLVFGAAGNAERRSEAQRGLVELADYLRGLVARFRADPGDNLISRMLNSTETDPPLTDDELVATCVLLVFGGHETTTNLIANGFRSLCRNPGQLARLRAEPDLMRKAVEELLRYDGPSKMEVRRVAADTELGGRTLRPGEQVYLVQASANRDADAFERADELILDRTPNRHVSFGFGIHHCIGNFLARLEASVALGTLIRNVPELELDPDVPESWHATLISRGMHHLGVRR</sequence>
<name>A0ABX1JBQ7_9PSEU</name>
<keyword evidence="2" id="KW-0479">Metal-binding</keyword>
<dbReference type="PROSITE" id="PS00086">
    <property type="entry name" value="CYTOCHROME_P450"/>
    <property type="match status" value="1"/>
</dbReference>
<keyword evidence="2" id="KW-0408">Iron</keyword>
<proteinExistence type="inferred from homology"/>
<dbReference type="InterPro" id="IPR002397">
    <property type="entry name" value="Cyt_P450_B"/>
</dbReference>
<dbReference type="SUPFAM" id="SSF48264">
    <property type="entry name" value="Cytochrome P450"/>
    <property type="match status" value="1"/>
</dbReference>
<dbReference type="InterPro" id="IPR036396">
    <property type="entry name" value="Cyt_P450_sf"/>
</dbReference>
<evidence type="ECO:0000313" key="4">
    <source>
        <dbReference type="Proteomes" id="UP000715441"/>
    </source>
</evidence>
<dbReference type="CDD" id="cd20625">
    <property type="entry name" value="CYP164-like"/>
    <property type="match status" value="1"/>
</dbReference>
<dbReference type="InterPro" id="IPR001128">
    <property type="entry name" value="Cyt_P450"/>
</dbReference>
<gene>
    <name evidence="3" type="ORF">HFP15_30575</name>
</gene>
<reference evidence="3 4" key="1">
    <citation type="submission" date="2020-04" db="EMBL/GenBank/DDBJ databases">
        <title>Novel species.</title>
        <authorList>
            <person name="Teo W.F.A."/>
            <person name="Lipun K."/>
            <person name="Srisuk N."/>
            <person name="Duangmal K."/>
        </authorList>
    </citation>
    <scope>NUCLEOTIDE SEQUENCE [LARGE SCALE GENOMIC DNA]</scope>
    <source>
        <strain evidence="3 4">K13G38</strain>
    </source>
</reference>
<dbReference type="Gene3D" id="1.10.630.10">
    <property type="entry name" value="Cytochrome P450"/>
    <property type="match status" value="1"/>
</dbReference>
<dbReference type="Proteomes" id="UP000715441">
    <property type="component" value="Unassembled WGS sequence"/>
</dbReference>
<comment type="caution">
    <text evidence="3">The sequence shown here is derived from an EMBL/GenBank/DDBJ whole genome shotgun (WGS) entry which is preliminary data.</text>
</comment>
<keyword evidence="4" id="KW-1185">Reference proteome</keyword>
<accession>A0ABX1JBQ7</accession>
<comment type="similarity">
    <text evidence="1 2">Belongs to the cytochrome P450 family.</text>
</comment>
<keyword evidence="2" id="KW-0503">Monooxygenase</keyword>
<organism evidence="3 4">
    <name type="scientific">Amycolatopsis acididurans</name>
    <dbReference type="NCBI Taxonomy" id="2724524"/>
    <lineage>
        <taxon>Bacteria</taxon>
        <taxon>Bacillati</taxon>
        <taxon>Actinomycetota</taxon>
        <taxon>Actinomycetes</taxon>
        <taxon>Pseudonocardiales</taxon>
        <taxon>Pseudonocardiaceae</taxon>
        <taxon>Amycolatopsis</taxon>
    </lineage>
</organism>
<evidence type="ECO:0000256" key="2">
    <source>
        <dbReference type="RuleBase" id="RU000461"/>
    </source>
</evidence>
<dbReference type="InterPro" id="IPR017972">
    <property type="entry name" value="Cyt_P450_CS"/>
</dbReference>
<keyword evidence="2" id="KW-0349">Heme</keyword>
<keyword evidence="2" id="KW-0560">Oxidoreductase</keyword>